<protein>
    <submittedName>
        <fullName evidence="2">Uncharacterized protein</fullName>
    </submittedName>
</protein>
<feature type="compositionally biased region" description="Basic residues" evidence="1">
    <location>
        <begin position="26"/>
        <end position="46"/>
    </location>
</feature>
<dbReference type="EMBL" id="CADEAL010003958">
    <property type="protein sequence ID" value="CAB1447820.1"/>
    <property type="molecule type" value="Genomic_DNA"/>
</dbReference>
<accession>A0A9N7VG17</accession>
<evidence type="ECO:0000256" key="1">
    <source>
        <dbReference type="SAM" id="MobiDB-lite"/>
    </source>
</evidence>
<feature type="compositionally biased region" description="Polar residues" evidence="1">
    <location>
        <begin position="76"/>
        <end position="85"/>
    </location>
</feature>
<proteinExistence type="predicted"/>
<comment type="caution">
    <text evidence="2">The sequence shown here is derived from an EMBL/GenBank/DDBJ whole genome shotgun (WGS) entry which is preliminary data.</text>
</comment>
<organism evidence="2 3">
    <name type="scientific">Pleuronectes platessa</name>
    <name type="common">European plaice</name>
    <dbReference type="NCBI Taxonomy" id="8262"/>
    <lineage>
        <taxon>Eukaryota</taxon>
        <taxon>Metazoa</taxon>
        <taxon>Chordata</taxon>
        <taxon>Craniata</taxon>
        <taxon>Vertebrata</taxon>
        <taxon>Euteleostomi</taxon>
        <taxon>Actinopterygii</taxon>
        <taxon>Neopterygii</taxon>
        <taxon>Teleostei</taxon>
        <taxon>Neoteleostei</taxon>
        <taxon>Acanthomorphata</taxon>
        <taxon>Carangaria</taxon>
        <taxon>Pleuronectiformes</taxon>
        <taxon>Pleuronectoidei</taxon>
        <taxon>Pleuronectidae</taxon>
        <taxon>Pleuronectes</taxon>
    </lineage>
</organism>
<dbReference type="AlphaFoldDB" id="A0A9N7VG17"/>
<evidence type="ECO:0000313" key="3">
    <source>
        <dbReference type="Proteomes" id="UP001153269"/>
    </source>
</evidence>
<reference evidence="2" key="1">
    <citation type="submission" date="2020-03" db="EMBL/GenBank/DDBJ databases">
        <authorList>
            <person name="Weist P."/>
        </authorList>
    </citation>
    <scope>NUCLEOTIDE SEQUENCE</scope>
</reference>
<evidence type="ECO:0000313" key="2">
    <source>
        <dbReference type="EMBL" id="CAB1447820.1"/>
    </source>
</evidence>
<feature type="region of interest" description="Disordered" evidence="1">
    <location>
        <begin position="1"/>
        <end position="85"/>
    </location>
</feature>
<dbReference type="Proteomes" id="UP001153269">
    <property type="component" value="Unassembled WGS sequence"/>
</dbReference>
<gene>
    <name evidence="2" type="ORF">PLEPLA_LOCUS35496</name>
</gene>
<name>A0A9N7VG17_PLEPL</name>
<keyword evidence="3" id="KW-1185">Reference proteome</keyword>
<sequence length="128" mass="14505">MHLLRRATAATGVIPRAPLPREHLSSRRRNTHKHAHTHARRRRRRRETSGRQQASLRLKASTGPKRPDAFREISGGHTQAPASTRSCVARQLTRFASLGLPGLVASREITREWTWHSQTLAGQEVTRQ</sequence>